<feature type="domain" description="Thioredoxin-like fold" evidence="1">
    <location>
        <begin position="54"/>
        <end position="210"/>
    </location>
</feature>
<reference evidence="2 3" key="1">
    <citation type="journal article" date="2016" name="Nat. Commun.">
        <title>Thousands of microbial genomes shed light on interconnected biogeochemical processes in an aquifer system.</title>
        <authorList>
            <person name="Anantharaman K."/>
            <person name="Brown C.T."/>
            <person name="Hug L.A."/>
            <person name="Sharon I."/>
            <person name="Castelle C.J."/>
            <person name="Probst A.J."/>
            <person name="Thomas B.C."/>
            <person name="Singh A."/>
            <person name="Wilkins M.J."/>
            <person name="Karaoz U."/>
            <person name="Brodie E.L."/>
            <person name="Williams K.H."/>
            <person name="Hubbard S.S."/>
            <person name="Banfield J.F."/>
        </authorList>
    </citation>
    <scope>NUCLEOTIDE SEQUENCE [LARGE SCALE GENOMIC DNA]</scope>
</reference>
<dbReference type="Pfam" id="PF13462">
    <property type="entry name" value="Thioredoxin_4"/>
    <property type="match status" value="1"/>
</dbReference>
<sequence length="220" mass="24302">MTIALKKLSFALILITAILVVILIGQINDARIISTKVQQIPLISPVSVNIPITGDDFILGNPGAPLTVVAFLNFADRQSLRDYRTISALVNKNPKKMRLLVKHYPSRAFFSNPLLVHQAALCAGKQGRYWTFLNDVAESKHTLRQTQLTDLAENNQLSMTAWTACLSDEATNAAIQKDLQIVNELILPAAPVIFINNKLLNPEEAVDLTQLLTTFITTDL</sequence>
<dbReference type="EMBL" id="MFQK01000017">
    <property type="protein sequence ID" value="OGH80909.1"/>
    <property type="molecule type" value="Genomic_DNA"/>
</dbReference>
<protein>
    <recommendedName>
        <fullName evidence="1">Thioredoxin-like fold domain-containing protein</fullName>
    </recommendedName>
</protein>
<dbReference type="STRING" id="1798689.A3I29_03375"/>
<dbReference type="AlphaFoldDB" id="A0A1F6NAL0"/>
<name>A0A1F6NAL0_9BACT</name>
<dbReference type="Proteomes" id="UP000178726">
    <property type="component" value="Unassembled WGS sequence"/>
</dbReference>
<gene>
    <name evidence="2" type="ORF">A3I29_03375</name>
</gene>
<evidence type="ECO:0000313" key="2">
    <source>
        <dbReference type="EMBL" id="OGH80909.1"/>
    </source>
</evidence>
<evidence type="ECO:0000259" key="1">
    <source>
        <dbReference type="Pfam" id="PF13462"/>
    </source>
</evidence>
<dbReference type="SUPFAM" id="SSF52833">
    <property type="entry name" value="Thioredoxin-like"/>
    <property type="match status" value="1"/>
</dbReference>
<organism evidence="2 3">
    <name type="scientific">Candidatus Magasanikbacteria bacterium RIFCSPLOWO2_02_FULL_44_11</name>
    <dbReference type="NCBI Taxonomy" id="1798689"/>
    <lineage>
        <taxon>Bacteria</taxon>
        <taxon>Candidatus Magasanikiibacteriota</taxon>
    </lineage>
</organism>
<proteinExistence type="predicted"/>
<accession>A0A1F6NAL0</accession>
<dbReference type="Gene3D" id="3.40.30.10">
    <property type="entry name" value="Glutaredoxin"/>
    <property type="match status" value="1"/>
</dbReference>
<dbReference type="InterPro" id="IPR012336">
    <property type="entry name" value="Thioredoxin-like_fold"/>
</dbReference>
<dbReference type="InterPro" id="IPR036249">
    <property type="entry name" value="Thioredoxin-like_sf"/>
</dbReference>
<comment type="caution">
    <text evidence="2">The sequence shown here is derived from an EMBL/GenBank/DDBJ whole genome shotgun (WGS) entry which is preliminary data.</text>
</comment>
<evidence type="ECO:0000313" key="3">
    <source>
        <dbReference type="Proteomes" id="UP000178726"/>
    </source>
</evidence>